<keyword evidence="1" id="KW-0732">Signal</keyword>
<dbReference type="CDD" id="cd05380">
    <property type="entry name" value="CAP_euk"/>
    <property type="match status" value="1"/>
</dbReference>
<proteinExistence type="predicted"/>
<reference evidence="3" key="1">
    <citation type="journal article" date="2015" name="Nat. Genet.">
        <title>The genome and transcriptome of the zoonotic hookworm Ancylostoma ceylanicum identify infection-specific gene families.</title>
        <authorList>
            <person name="Schwarz E.M."/>
            <person name="Hu Y."/>
            <person name="Antoshechkin I."/>
            <person name="Miller M.M."/>
            <person name="Sternberg P.W."/>
            <person name="Aroian R.V."/>
        </authorList>
    </citation>
    <scope>NUCLEOTIDE SEQUENCE</scope>
    <source>
        <strain evidence="3">HY135</strain>
    </source>
</reference>
<keyword evidence="3" id="KW-1185">Reference proteome</keyword>
<evidence type="ECO:0000313" key="3">
    <source>
        <dbReference type="Proteomes" id="UP000024635"/>
    </source>
</evidence>
<accession>A0A016SIS1</accession>
<dbReference type="AlphaFoldDB" id="A0A016SIS1"/>
<dbReference type="SUPFAM" id="SSF55797">
    <property type="entry name" value="PR-1-like"/>
    <property type="match status" value="1"/>
</dbReference>
<feature type="signal peptide" evidence="1">
    <location>
        <begin position="1"/>
        <end position="19"/>
    </location>
</feature>
<dbReference type="Gene3D" id="3.40.33.10">
    <property type="entry name" value="CAP"/>
    <property type="match status" value="1"/>
</dbReference>
<organism evidence="2 3">
    <name type="scientific">Ancylostoma ceylanicum</name>
    <dbReference type="NCBI Taxonomy" id="53326"/>
    <lineage>
        <taxon>Eukaryota</taxon>
        <taxon>Metazoa</taxon>
        <taxon>Ecdysozoa</taxon>
        <taxon>Nematoda</taxon>
        <taxon>Chromadorea</taxon>
        <taxon>Rhabditida</taxon>
        <taxon>Rhabditina</taxon>
        <taxon>Rhabditomorpha</taxon>
        <taxon>Strongyloidea</taxon>
        <taxon>Ancylostomatidae</taxon>
        <taxon>Ancylostomatinae</taxon>
        <taxon>Ancylostoma</taxon>
    </lineage>
</organism>
<dbReference type="Proteomes" id="UP000024635">
    <property type="component" value="Unassembled WGS sequence"/>
</dbReference>
<protein>
    <recommendedName>
        <fullName evidence="4">SCP domain-containing protein</fullName>
    </recommendedName>
</protein>
<evidence type="ECO:0000256" key="1">
    <source>
        <dbReference type="SAM" id="SignalP"/>
    </source>
</evidence>
<name>A0A016SIS1_9BILA</name>
<dbReference type="EMBL" id="JARK01001558">
    <property type="protein sequence ID" value="EYB90214.1"/>
    <property type="molecule type" value="Genomic_DNA"/>
</dbReference>
<evidence type="ECO:0008006" key="4">
    <source>
        <dbReference type="Google" id="ProtNLM"/>
    </source>
</evidence>
<comment type="caution">
    <text evidence="2">The sequence shown here is derived from an EMBL/GenBank/DDBJ whole genome shotgun (WGS) entry which is preliminary data.</text>
</comment>
<gene>
    <name evidence="2" type="primary">Acey_s0222.g2615</name>
    <name evidence="2" type="ORF">Y032_0222g2615</name>
</gene>
<feature type="chain" id="PRO_5001489550" description="SCP domain-containing protein" evidence="1">
    <location>
        <begin position="20"/>
        <end position="195"/>
    </location>
</feature>
<dbReference type="OrthoDB" id="5795289at2759"/>
<sequence length="195" mass="22131">MSPLLLITILYVASPLASLEIVIDNQGSGCMVDQQYIEAIDKFHNGLRQRVAKGEAERFGPAREMYGLVYDCGLEKKAARETRRPGNVGDLGAVRFSIDYEGSEMTALNKVLKTLYSDEGVMRQVIYPKATRYGCSARLRRNKKTGVRRMEWVCLYDKKPQDGESLEGGKACNENKDCTYYKDSTCEWNLCYTFF</sequence>
<evidence type="ECO:0000313" key="2">
    <source>
        <dbReference type="EMBL" id="EYB90214.1"/>
    </source>
</evidence>
<dbReference type="InterPro" id="IPR035940">
    <property type="entry name" value="CAP_sf"/>
</dbReference>